<keyword evidence="2" id="KW-1185">Reference proteome</keyword>
<comment type="caution">
    <text evidence="1">The sequence shown here is derived from an EMBL/GenBank/DDBJ whole genome shotgun (WGS) entry which is preliminary data.</text>
</comment>
<reference evidence="1" key="2">
    <citation type="journal article" date="2020" name="Nat. Commun.">
        <title>Large-scale genome sequencing of mycorrhizal fungi provides insights into the early evolution of symbiotic traits.</title>
        <authorList>
            <person name="Miyauchi S."/>
            <person name="Kiss E."/>
            <person name="Kuo A."/>
            <person name="Drula E."/>
            <person name="Kohler A."/>
            <person name="Sanchez-Garcia M."/>
            <person name="Morin E."/>
            <person name="Andreopoulos B."/>
            <person name="Barry K.W."/>
            <person name="Bonito G."/>
            <person name="Buee M."/>
            <person name="Carver A."/>
            <person name="Chen C."/>
            <person name="Cichocki N."/>
            <person name="Clum A."/>
            <person name="Culley D."/>
            <person name="Crous P.W."/>
            <person name="Fauchery L."/>
            <person name="Girlanda M."/>
            <person name="Hayes R.D."/>
            <person name="Keri Z."/>
            <person name="LaButti K."/>
            <person name="Lipzen A."/>
            <person name="Lombard V."/>
            <person name="Magnuson J."/>
            <person name="Maillard F."/>
            <person name="Murat C."/>
            <person name="Nolan M."/>
            <person name="Ohm R.A."/>
            <person name="Pangilinan J."/>
            <person name="Pereira M.F."/>
            <person name="Perotto S."/>
            <person name="Peter M."/>
            <person name="Pfister S."/>
            <person name="Riley R."/>
            <person name="Sitrit Y."/>
            <person name="Stielow J.B."/>
            <person name="Szollosi G."/>
            <person name="Zifcakova L."/>
            <person name="Stursova M."/>
            <person name="Spatafora J.W."/>
            <person name="Tedersoo L."/>
            <person name="Vaario L.M."/>
            <person name="Yamada A."/>
            <person name="Yan M."/>
            <person name="Wang P."/>
            <person name="Xu J."/>
            <person name="Bruns T."/>
            <person name="Baldrian P."/>
            <person name="Vilgalys R."/>
            <person name="Dunand C."/>
            <person name="Henrissat B."/>
            <person name="Grigoriev I.V."/>
            <person name="Hibbett D."/>
            <person name="Nagy L.G."/>
            <person name="Martin F.M."/>
        </authorList>
    </citation>
    <scope>NUCLEOTIDE SEQUENCE</scope>
    <source>
        <strain evidence="1">P2</strain>
    </source>
</reference>
<evidence type="ECO:0000313" key="1">
    <source>
        <dbReference type="EMBL" id="KAF9646875.1"/>
    </source>
</evidence>
<accession>A0ACB6ZBV5</accession>
<name>A0ACB6ZBV5_THEGA</name>
<dbReference type="EMBL" id="MU118046">
    <property type="protein sequence ID" value="KAF9646875.1"/>
    <property type="molecule type" value="Genomic_DNA"/>
</dbReference>
<reference evidence="1" key="1">
    <citation type="submission" date="2019-10" db="EMBL/GenBank/DDBJ databases">
        <authorList>
            <consortium name="DOE Joint Genome Institute"/>
            <person name="Kuo A."/>
            <person name="Miyauchi S."/>
            <person name="Kiss E."/>
            <person name="Drula E."/>
            <person name="Kohler A."/>
            <person name="Sanchez-Garcia M."/>
            <person name="Andreopoulos B."/>
            <person name="Barry K.W."/>
            <person name="Bonito G."/>
            <person name="Buee M."/>
            <person name="Carver A."/>
            <person name="Chen C."/>
            <person name="Cichocki N."/>
            <person name="Clum A."/>
            <person name="Culley D."/>
            <person name="Crous P.W."/>
            <person name="Fauchery L."/>
            <person name="Girlanda M."/>
            <person name="Hayes R."/>
            <person name="Keri Z."/>
            <person name="Labutti K."/>
            <person name="Lipzen A."/>
            <person name="Lombard V."/>
            <person name="Magnuson J."/>
            <person name="Maillard F."/>
            <person name="Morin E."/>
            <person name="Murat C."/>
            <person name="Nolan M."/>
            <person name="Ohm R."/>
            <person name="Pangilinan J."/>
            <person name="Pereira M."/>
            <person name="Perotto S."/>
            <person name="Peter M."/>
            <person name="Riley R."/>
            <person name="Sitrit Y."/>
            <person name="Stielow B."/>
            <person name="Szollosi G."/>
            <person name="Zifcakova L."/>
            <person name="Stursova M."/>
            <person name="Spatafora J.W."/>
            <person name="Tedersoo L."/>
            <person name="Vaario L.-M."/>
            <person name="Yamada A."/>
            <person name="Yan M."/>
            <person name="Wang P."/>
            <person name="Xu J."/>
            <person name="Bruns T."/>
            <person name="Baldrian P."/>
            <person name="Vilgalys R."/>
            <person name="Henrissat B."/>
            <person name="Grigoriev I.V."/>
            <person name="Hibbett D."/>
            <person name="Nagy L.G."/>
            <person name="Martin F.M."/>
        </authorList>
    </citation>
    <scope>NUCLEOTIDE SEQUENCE</scope>
    <source>
        <strain evidence="1">P2</strain>
    </source>
</reference>
<dbReference type="Proteomes" id="UP000886501">
    <property type="component" value="Unassembled WGS sequence"/>
</dbReference>
<proteinExistence type="predicted"/>
<gene>
    <name evidence="1" type="ORF">BDM02DRAFT_2866847</name>
</gene>
<sequence>MVTFTLSKPASRCSASGAFSDVWRLTGEDNGDRVFAAKFLRVFDHDTVEEINKTYCKEVVVSKRTNHPNIMSVEGVAPKLFEFCIVSRWMVNGNMKEYIAANPAVNRLKLLIGVTRGLDYLHNNEIVHGYLESSSILIDAGGNPRLHNFRYCWFTKSTNPANVLNPNCPSRWRYLAPELYSNDGIMTNKSDVFSLSMVMVELVTGKVPFPDSTSSEVRDLILEGERPSCPRYVPYYLTGMAAEVWKIAQECWH</sequence>
<protein>
    <submittedName>
        <fullName evidence="1">Kinase-like protein</fullName>
    </submittedName>
</protein>
<evidence type="ECO:0000313" key="2">
    <source>
        <dbReference type="Proteomes" id="UP000886501"/>
    </source>
</evidence>
<organism evidence="1 2">
    <name type="scientific">Thelephora ganbajun</name>
    <name type="common">Ganba fungus</name>
    <dbReference type="NCBI Taxonomy" id="370292"/>
    <lineage>
        <taxon>Eukaryota</taxon>
        <taxon>Fungi</taxon>
        <taxon>Dikarya</taxon>
        <taxon>Basidiomycota</taxon>
        <taxon>Agaricomycotina</taxon>
        <taxon>Agaricomycetes</taxon>
        <taxon>Thelephorales</taxon>
        <taxon>Thelephoraceae</taxon>
        <taxon>Thelephora</taxon>
    </lineage>
</organism>